<gene>
    <name evidence="1" type="ORF">GCM10012275_56090</name>
</gene>
<proteinExistence type="predicted"/>
<name>A0A8J3FWL3_9PSEU</name>
<organism evidence="1 2">
    <name type="scientific">Longimycelium tulufanense</name>
    <dbReference type="NCBI Taxonomy" id="907463"/>
    <lineage>
        <taxon>Bacteria</taxon>
        <taxon>Bacillati</taxon>
        <taxon>Actinomycetota</taxon>
        <taxon>Actinomycetes</taxon>
        <taxon>Pseudonocardiales</taxon>
        <taxon>Pseudonocardiaceae</taxon>
        <taxon>Longimycelium</taxon>
    </lineage>
</organism>
<dbReference type="RefSeq" id="WP_189061436.1">
    <property type="nucleotide sequence ID" value="NZ_BMMK01000041.1"/>
</dbReference>
<evidence type="ECO:0000313" key="2">
    <source>
        <dbReference type="Proteomes" id="UP000637578"/>
    </source>
</evidence>
<dbReference type="EMBL" id="BMMK01000041">
    <property type="protein sequence ID" value="GGM78231.1"/>
    <property type="molecule type" value="Genomic_DNA"/>
</dbReference>
<accession>A0A8J3FWL3</accession>
<protein>
    <recommendedName>
        <fullName evidence="3">Zinc-finger</fullName>
    </recommendedName>
</protein>
<dbReference type="AlphaFoldDB" id="A0A8J3FWL3"/>
<comment type="caution">
    <text evidence="1">The sequence shown here is derived from an EMBL/GenBank/DDBJ whole genome shotgun (WGS) entry which is preliminary data.</text>
</comment>
<evidence type="ECO:0008006" key="3">
    <source>
        <dbReference type="Google" id="ProtNLM"/>
    </source>
</evidence>
<evidence type="ECO:0000313" key="1">
    <source>
        <dbReference type="EMBL" id="GGM78231.1"/>
    </source>
</evidence>
<keyword evidence="2" id="KW-1185">Reference proteome</keyword>
<dbReference type="Proteomes" id="UP000637578">
    <property type="component" value="Unassembled WGS sequence"/>
</dbReference>
<dbReference type="InterPro" id="IPR031795">
    <property type="entry name" value="Zf-HC3"/>
</dbReference>
<sequence>MSLDLIPLSWQPHDGRRHAYPGSPRVEGVAVTSLCQVPLIVRWYPPQSEEWLWPECDACHVAAQARAEQAQLDRLRPIEISLPSFGT</sequence>
<reference evidence="1" key="1">
    <citation type="journal article" date="2014" name="Int. J. Syst. Evol. Microbiol.">
        <title>Complete genome sequence of Corynebacterium casei LMG S-19264T (=DSM 44701T), isolated from a smear-ripened cheese.</title>
        <authorList>
            <consortium name="US DOE Joint Genome Institute (JGI-PGF)"/>
            <person name="Walter F."/>
            <person name="Albersmeier A."/>
            <person name="Kalinowski J."/>
            <person name="Ruckert C."/>
        </authorList>
    </citation>
    <scope>NUCLEOTIDE SEQUENCE</scope>
    <source>
        <strain evidence="1">CGMCC 4.5737</strain>
    </source>
</reference>
<dbReference type="Pfam" id="PF16827">
    <property type="entry name" value="zf-HC3"/>
    <property type="match status" value="1"/>
</dbReference>
<reference evidence="1" key="2">
    <citation type="submission" date="2020-09" db="EMBL/GenBank/DDBJ databases">
        <authorList>
            <person name="Sun Q."/>
            <person name="Zhou Y."/>
        </authorList>
    </citation>
    <scope>NUCLEOTIDE SEQUENCE</scope>
    <source>
        <strain evidence="1">CGMCC 4.5737</strain>
    </source>
</reference>